<dbReference type="Gene3D" id="2.40.128.600">
    <property type="match status" value="1"/>
</dbReference>
<organism evidence="3 4">
    <name type="scientific">Portibacter lacus</name>
    <dbReference type="NCBI Taxonomy" id="1099794"/>
    <lineage>
        <taxon>Bacteria</taxon>
        <taxon>Pseudomonadati</taxon>
        <taxon>Bacteroidota</taxon>
        <taxon>Saprospiria</taxon>
        <taxon>Saprospirales</taxon>
        <taxon>Haliscomenobacteraceae</taxon>
        <taxon>Portibacter</taxon>
    </lineage>
</organism>
<dbReference type="InterPro" id="IPR012338">
    <property type="entry name" value="Beta-lactam/transpept-like"/>
</dbReference>
<dbReference type="Proteomes" id="UP001156666">
    <property type="component" value="Unassembled WGS sequence"/>
</dbReference>
<accession>A0AA37WH76</accession>
<proteinExistence type="predicted"/>
<evidence type="ECO:0000259" key="2">
    <source>
        <dbReference type="Pfam" id="PF11954"/>
    </source>
</evidence>
<feature type="domain" description="Peptidase S12 Pab87-related C-terminal" evidence="2">
    <location>
        <begin position="389"/>
        <end position="482"/>
    </location>
</feature>
<dbReference type="PANTHER" id="PTHR46825:SF15">
    <property type="entry name" value="BETA-LACTAMASE-RELATED DOMAIN-CONTAINING PROTEIN"/>
    <property type="match status" value="1"/>
</dbReference>
<gene>
    <name evidence="3" type="ORF">GCM10007940_36800</name>
</gene>
<dbReference type="GO" id="GO:0016787">
    <property type="term" value="F:hydrolase activity"/>
    <property type="evidence" value="ECO:0007669"/>
    <property type="project" value="UniProtKB-KW"/>
</dbReference>
<keyword evidence="3" id="KW-0378">Hydrolase</keyword>
<reference evidence="3" key="1">
    <citation type="journal article" date="2014" name="Int. J. Syst. Evol. Microbiol.">
        <title>Complete genome sequence of Corynebacterium casei LMG S-19264T (=DSM 44701T), isolated from a smear-ripened cheese.</title>
        <authorList>
            <consortium name="US DOE Joint Genome Institute (JGI-PGF)"/>
            <person name="Walter F."/>
            <person name="Albersmeier A."/>
            <person name="Kalinowski J."/>
            <person name="Ruckert C."/>
        </authorList>
    </citation>
    <scope>NUCLEOTIDE SEQUENCE</scope>
    <source>
        <strain evidence="3">NBRC 108769</strain>
    </source>
</reference>
<dbReference type="SUPFAM" id="SSF56601">
    <property type="entry name" value="beta-lactamase/transpeptidase-like"/>
    <property type="match status" value="1"/>
</dbReference>
<evidence type="ECO:0000313" key="3">
    <source>
        <dbReference type="EMBL" id="GLR19064.1"/>
    </source>
</evidence>
<dbReference type="InterPro" id="IPR021860">
    <property type="entry name" value="Peptidase_S12_Pab87-rel_C"/>
</dbReference>
<sequence length="487" mass="54096">MNKFPQAGVAIGVIQDGEITHLKGYGIASKNSNTLVDESTLFAIASNSKAFTSTALGILVDQGKIAWEDKVIDHIPEFRMYDFYVTANFTILDLLTHRSGLGLGAGDLMFFPDGSDFTIDDVIASFKYQTPVSDFRTKYDYDNLLYMVAGEVVHRVSGQSWDNFVQDVIMAELGMNSSVGLYQNIANNPNVAFPHKTENNEIIEIGAYSNNGGGFGAAGGIYSNVTDMSKWVLMHLNNGLYGESLNDTLISRSNHKELWKIHTIINSDPRGWGVYSSHYTGYGLGFLIQDQGGYSVINHSGGLPGMLSMVTMIPELNAGIIVLTNSAPGGLSLITLTNEIKDEIIGAEEFDWLVWAEERLAHSDAEAEAVVNAVWEQVEKSKKIKIDFRNYIGRYKDNWFGEVVIYEKDGDLWFKSLRSPKLEGEMKFYKANTFAIAWDYQDMDCDAFISFQLDENGNGLSATMKGISPAIDFSFDFQDLNLIKIIE</sequence>
<reference evidence="3" key="2">
    <citation type="submission" date="2023-01" db="EMBL/GenBank/DDBJ databases">
        <title>Draft genome sequence of Portibacter lacus strain NBRC 108769.</title>
        <authorList>
            <person name="Sun Q."/>
            <person name="Mori K."/>
        </authorList>
    </citation>
    <scope>NUCLEOTIDE SEQUENCE</scope>
    <source>
        <strain evidence="3">NBRC 108769</strain>
    </source>
</reference>
<comment type="caution">
    <text evidence="3">The sequence shown here is derived from an EMBL/GenBank/DDBJ whole genome shotgun (WGS) entry which is preliminary data.</text>
</comment>
<dbReference type="InterPro" id="IPR050491">
    <property type="entry name" value="AmpC-like"/>
</dbReference>
<protein>
    <submittedName>
        <fullName evidence="3">Serine hydrolase</fullName>
    </submittedName>
</protein>
<feature type="domain" description="Beta-lactamase-related" evidence="1">
    <location>
        <begin position="7"/>
        <end position="329"/>
    </location>
</feature>
<dbReference type="AlphaFoldDB" id="A0AA37WH76"/>
<dbReference type="PANTHER" id="PTHR46825">
    <property type="entry name" value="D-ALANYL-D-ALANINE-CARBOXYPEPTIDASE/ENDOPEPTIDASE AMPH"/>
    <property type="match status" value="1"/>
</dbReference>
<name>A0AA37WH76_9BACT</name>
<evidence type="ECO:0000313" key="4">
    <source>
        <dbReference type="Proteomes" id="UP001156666"/>
    </source>
</evidence>
<evidence type="ECO:0000259" key="1">
    <source>
        <dbReference type="Pfam" id="PF00144"/>
    </source>
</evidence>
<dbReference type="Pfam" id="PF00144">
    <property type="entry name" value="Beta-lactamase"/>
    <property type="match status" value="1"/>
</dbReference>
<keyword evidence="4" id="KW-1185">Reference proteome</keyword>
<dbReference type="Gene3D" id="3.40.710.10">
    <property type="entry name" value="DD-peptidase/beta-lactamase superfamily"/>
    <property type="match status" value="1"/>
</dbReference>
<dbReference type="InterPro" id="IPR001466">
    <property type="entry name" value="Beta-lactam-related"/>
</dbReference>
<dbReference type="EMBL" id="BSOH01000025">
    <property type="protein sequence ID" value="GLR19064.1"/>
    <property type="molecule type" value="Genomic_DNA"/>
</dbReference>
<dbReference type="Pfam" id="PF11954">
    <property type="entry name" value="DUF3471"/>
    <property type="match status" value="1"/>
</dbReference>